<protein>
    <recommendedName>
        <fullName evidence="3">CHRD domain-containing protein</fullName>
    </recommendedName>
</protein>
<evidence type="ECO:0000256" key="1">
    <source>
        <dbReference type="SAM" id="MobiDB-lite"/>
    </source>
</evidence>
<dbReference type="PROSITE" id="PS51257">
    <property type="entry name" value="PROKAR_LIPOPROTEIN"/>
    <property type="match status" value="1"/>
</dbReference>
<name>A0A2S2DF27_9BURK</name>
<proteinExistence type="predicted"/>
<evidence type="ECO:0000259" key="3">
    <source>
        <dbReference type="PROSITE" id="PS50933"/>
    </source>
</evidence>
<dbReference type="Pfam" id="PF07452">
    <property type="entry name" value="CHRD"/>
    <property type="match status" value="3"/>
</dbReference>
<reference evidence="4 5" key="1">
    <citation type="submission" date="2018-05" db="EMBL/GenBank/DDBJ databases">
        <title>Complete genome sequence of Massilia oculi sp. nov. CCUG 43427T (=DSM 26321T), the type strain of M. oculi, and comparison with genome sequences of other Massilia strains.</title>
        <authorList>
            <person name="Zhu B."/>
        </authorList>
    </citation>
    <scope>NUCLEOTIDE SEQUENCE [LARGE SCALE GENOMIC DNA]</scope>
    <source>
        <strain evidence="4 5">CCUG 43427</strain>
    </source>
</reference>
<keyword evidence="5" id="KW-1185">Reference proteome</keyword>
<sequence length="743" mass="75416">MQTLLKNTWRSLATAALVAALVACGGGDDGRPGSDTATETFLVTLTGEQEAPKAIATAANARATLALDRATRTISGSITVDGLVPTLAHIHTGEAGIAGPVTFPMTISGNVATLASTQLTAAQLSTLDAGGFYFNVHSAAHPGGEIRGQIGREVFVAHMTGSQETTPVESAAVGDGRLVLDPATGAVSGGIELSSIKATAAHVHTATFGADGAILITLENRNGGGRFTVPAGTVLKADEIVRLRAGGMYFNAHSAANPNGEIRGQIGRRILIASASGQQQVPSNGSTASARGFLVYDAAKRTVEGKFSPSGLAASNVSIHQATPGANGSKILALTQAAAGSHDWLLPASTAALSVDRAQALLNDGLYFNAQSAAFPAGEIRGQIRAVTDDASPVMRIVSPASGVSVARGEGVAGSGSFNGSGFSINLEMITRDGVGIAAQESLNIRDTGLLGKPNPRLPTLVVSFDADLIKPDGTVIPKNTNLAALFNIAGSDDTPGPGVTLWTGWHVLESLKEDTTAVTMTASVTDKAGRVATDVRTYNVLPGRRSGQSLTPQAAGLPGDDIDDADGPEVTMIAPRPTASISTGPQDALPKPPGNASLMFIQVSALDKTSVGIATDESGEGQAEADRGTVVDGSQIAAKGPNRKLPGLFFSFDVPLQTPQGPIVPAGQNLAPLFNIVGSEVDAGRVRTTYGWVIGGSLLVPGGKTTVTALARVTDSAGNSGSTSSTFGVSQVVNGQELTPAP</sequence>
<feature type="domain" description="CHRD" evidence="3">
    <location>
        <begin position="37"/>
        <end position="155"/>
    </location>
</feature>
<organism evidence="4 5">
    <name type="scientific">Massilia oculi</name>
    <dbReference type="NCBI Taxonomy" id="945844"/>
    <lineage>
        <taxon>Bacteria</taxon>
        <taxon>Pseudomonadati</taxon>
        <taxon>Pseudomonadota</taxon>
        <taxon>Betaproteobacteria</taxon>
        <taxon>Burkholderiales</taxon>
        <taxon>Oxalobacteraceae</taxon>
        <taxon>Telluria group</taxon>
        <taxon>Massilia</taxon>
    </lineage>
</organism>
<dbReference type="Proteomes" id="UP000245820">
    <property type="component" value="Chromosome"/>
</dbReference>
<dbReference type="EMBL" id="CP029343">
    <property type="protein sequence ID" value="AWL03944.1"/>
    <property type="molecule type" value="Genomic_DNA"/>
</dbReference>
<evidence type="ECO:0000256" key="2">
    <source>
        <dbReference type="SAM" id="SignalP"/>
    </source>
</evidence>
<keyword evidence="2" id="KW-0732">Signal</keyword>
<dbReference type="KEGG" id="mtim:DIR46_05500"/>
<evidence type="ECO:0000313" key="5">
    <source>
        <dbReference type="Proteomes" id="UP000245820"/>
    </source>
</evidence>
<evidence type="ECO:0000313" key="4">
    <source>
        <dbReference type="EMBL" id="AWL03944.1"/>
    </source>
</evidence>
<feature type="signal peptide" evidence="2">
    <location>
        <begin position="1"/>
        <end position="25"/>
    </location>
</feature>
<accession>A0A2S2DF27</accession>
<dbReference type="OrthoDB" id="571052at2"/>
<dbReference type="SMART" id="SM00754">
    <property type="entry name" value="CHRD"/>
    <property type="match status" value="3"/>
</dbReference>
<dbReference type="AlphaFoldDB" id="A0A2S2DF27"/>
<gene>
    <name evidence="4" type="ORF">DIR46_05500</name>
</gene>
<feature type="chain" id="PRO_5015732675" description="CHRD domain-containing protein" evidence="2">
    <location>
        <begin position="26"/>
        <end position="743"/>
    </location>
</feature>
<feature type="region of interest" description="Disordered" evidence="1">
    <location>
        <begin position="717"/>
        <end position="743"/>
    </location>
</feature>
<dbReference type="RefSeq" id="WP_109344337.1">
    <property type="nucleotide sequence ID" value="NZ_CP029343.1"/>
</dbReference>
<dbReference type="InterPro" id="IPR010895">
    <property type="entry name" value="CHRD"/>
</dbReference>
<dbReference type="PROSITE" id="PS50933">
    <property type="entry name" value="CHRD"/>
    <property type="match status" value="1"/>
</dbReference>